<keyword evidence="5" id="KW-1185">Reference proteome</keyword>
<dbReference type="OrthoDB" id="433924at2759"/>
<feature type="region of interest" description="Disordered" evidence="2">
    <location>
        <begin position="241"/>
        <end position="267"/>
    </location>
</feature>
<dbReference type="EMBL" id="JAAGWQ010000133">
    <property type="protein sequence ID" value="KAF5664427.1"/>
    <property type="molecule type" value="Genomic_DNA"/>
</dbReference>
<dbReference type="PROSITE" id="PS50013">
    <property type="entry name" value="CHROMO_2"/>
    <property type="match status" value="1"/>
</dbReference>
<comment type="subunit">
    <text evidence="1">Component of the NuA4 histone acetyltransferase complex.</text>
</comment>
<feature type="compositionally biased region" description="Basic residues" evidence="2">
    <location>
        <begin position="251"/>
        <end position="267"/>
    </location>
</feature>
<evidence type="ECO:0000256" key="2">
    <source>
        <dbReference type="SAM" id="MobiDB-lite"/>
    </source>
</evidence>
<evidence type="ECO:0000256" key="1">
    <source>
        <dbReference type="ARBA" id="ARBA00011353"/>
    </source>
</evidence>
<feature type="compositionally biased region" description="Polar residues" evidence="2">
    <location>
        <begin position="93"/>
        <end position="108"/>
    </location>
</feature>
<dbReference type="Gene3D" id="2.40.50.40">
    <property type="match status" value="2"/>
</dbReference>
<evidence type="ECO:0000313" key="4">
    <source>
        <dbReference type="EMBL" id="KAF5664427.1"/>
    </source>
</evidence>
<dbReference type="SMART" id="SM00298">
    <property type="entry name" value="CHROMO"/>
    <property type="match status" value="2"/>
</dbReference>
<proteinExistence type="predicted"/>
<dbReference type="Pfam" id="PF00385">
    <property type="entry name" value="Chromo"/>
    <property type="match status" value="1"/>
</dbReference>
<feature type="region of interest" description="Disordered" evidence="2">
    <location>
        <begin position="1"/>
        <end position="114"/>
    </location>
</feature>
<sequence>MPAGTPTEDGLVHREKGDTIKASPALRTGTPRTGTPRAGTPRTGTPRVATPRTGTPKDSVKVSTPKTTTPAEKRAAAYQQADPEPQSPEPDSVEQNGEESQPQPNSDSPAEIDPGFKEDVAIEEFVDHRVDADNSTVDIKVKWEGGETTWESEWSLQEQVPALVFKYWDKLGGREAATNLDIYHAFKILKRTVRPGRSKGDNYMYEVQWVGYRAADSTWEQESKLRTIAPGELEKFEAKLLASGASNDKRRTARGPGRPRKKPRMED</sequence>
<evidence type="ECO:0000259" key="3">
    <source>
        <dbReference type="PROSITE" id="PS50013"/>
    </source>
</evidence>
<dbReference type="InterPro" id="IPR016197">
    <property type="entry name" value="Chromo-like_dom_sf"/>
</dbReference>
<dbReference type="SUPFAM" id="SSF54160">
    <property type="entry name" value="Chromo domain-like"/>
    <property type="match status" value="2"/>
</dbReference>
<dbReference type="GO" id="GO:0006338">
    <property type="term" value="P:chromatin remodeling"/>
    <property type="evidence" value="ECO:0007669"/>
    <property type="project" value="UniProtKB-ARBA"/>
</dbReference>
<feature type="domain" description="Chromo" evidence="3">
    <location>
        <begin position="183"/>
        <end position="248"/>
    </location>
</feature>
<organism evidence="4 5">
    <name type="scientific">Fusarium heterosporum</name>
    <dbReference type="NCBI Taxonomy" id="42747"/>
    <lineage>
        <taxon>Eukaryota</taxon>
        <taxon>Fungi</taxon>
        <taxon>Dikarya</taxon>
        <taxon>Ascomycota</taxon>
        <taxon>Pezizomycotina</taxon>
        <taxon>Sordariomycetes</taxon>
        <taxon>Hypocreomycetidae</taxon>
        <taxon>Hypocreales</taxon>
        <taxon>Nectriaceae</taxon>
        <taxon>Fusarium</taxon>
        <taxon>Fusarium heterosporum species complex</taxon>
    </lineage>
</organism>
<comment type="caution">
    <text evidence="4">The sequence shown here is derived from an EMBL/GenBank/DDBJ whole genome shotgun (WGS) entry which is preliminary data.</text>
</comment>
<feature type="compositionally biased region" description="Polar residues" evidence="2">
    <location>
        <begin position="61"/>
        <end position="70"/>
    </location>
</feature>
<name>A0A8H5WIX1_FUSHE</name>
<feature type="compositionally biased region" description="Basic and acidic residues" evidence="2">
    <location>
        <begin position="10"/>
        <end position="19"/>
    </location>
</feature>
<dbReference type="Proteomes" id="UP000567885">
    <property type="component" value="Unassembled WGS sequence"/>
</dbReference>
<evidence type="ECO:0000313" key="5">
    <source>
        <dbReference type="Proteomes" id="UP000567885"/>
    </source>
</evidence>
<feature type="compositionally biased region" description="Low complexity" evidence="2">
    <location>
        <begin position="27"/>
        <end position="47"/>
    </location>
</feature>
<dbReference type="InterPro" id="IPR000953">
    <property type="entry name" value="Chromo/chromo_shadow_dom"/>
</dbReference>
<dbReference type="AlphaFoldDB" id="A0A8H5WIX1"/>
<dbReference type="CDD" id="cd00024">
    <property type="entry name" value="CD_CSD"/>
    <property type="match status" value="1"/>
</dbReference>
<reference evidence="4 5" key="1">
    <citation type="submission" date="2020-05" db="EMBL/GenBank/DDBJ databases">
        <title>Identification and distribution of gene clusters putatively required for synthesis of sphingolipid metabolism inhibitors in phylogenetically diverse species of the filamentous fungus Fusarium.</title>
        <authorList>
            <person name="Kim H.-S."/>
            <person name="Busman M."/>
            <person name="Brown D.W."/>
            <person name="Divon H."/>
            <person name="Uhlig S."/>
            <person name="Proctor R.H."/>
        </authorList>
    </citation>
    <scope>NUCLEOTIDE SEQUENCE [LARGE SCALE GENOMIC DNA]</scope>
    <source>
        <strain evidence="4 5">NRRL 20693</strain>
    </source>
</reference>
<protein>
    <recommendedName>
        <fullName evidence="3">Chromo domain-containing protein</fullName>
    </recommendedName>
</protein>
<accession>A0A8H5WIX1</accession>
<dbReference type="InterPro" id="IPR023780">
    <property type="entry name" value="Chromo_domain"/>
</dbReference>
<gene>
    <name evidence="4" type="ORF">FHETE_7018</name>
</gene>